<dbReference type="NCBIfam" id="NF047352">
    <property type="entry name" value="P_loop_sacsin"/>
    <property type="match status" value="1"/>
</dbReference>
<dbReference type="Pfam" id="PF25794">
    <property type="entry name" value="SACS"/>
    <property type="match status" value="1"/>
</dbReference>
<dbReference type="EMBL" id="BLIY01000001">
    <property type="protein sequence ID" value="GFE52616.1"/>
    <property type="molecule type" value="Genomic_DNA"/>
</dbReference>
<dbReference type="InterPro" id="IPR024975">
    <property type="entry name" value="NOV_C"/>
</dbReference>
<evidence type="ECO:0000313" key="4">
    <source>
        <dbReference type="EMBL" id="GFE52616.1"/>
    </source>
</evidence>
<dbReference type="SUPFAM" id="SSF55874">
    <property type="entry name" value="ATPase domain of HSP90 chaperone/DNA topoisomerase II/histidine kinase"/>
    <property type="match status" value="1"/>
</dbReference>
<dbReference type="PANTHER" id="PTHR32387">
    <property type="entry name" value="WU:FJ29H11"/>
    <property type="match status" value="1"/>
</dbReference>
<dbReference type="InterPro" id="IPR052957">
    <property type="entry name" value="Auxin_embryo_med"/>
</dbReference>
<feature type="region of interest" description="Disordered" evidence="2">
    <location>
        <begin position="1961"/>
        <end position="1986"/>
    </location>
</feature>
<dbReference type="InterPro" id="IPR058210">
    <property type="entry name" value="SACS/Nov_dom"/>
</dbReference>
<dbReference type="InterPro" id="IPR036890">
    <property type="entry name" value="HATPase_C_sf"/>
</dbReference>
<feature type="compositionally biased region" description="Acidic residues" evidence="2">
    <location>
        <begin position="1976"/>
        <end position="1986"/>
    </location>
</feature>
<accession>A0A9W5WTB5</accession>
<gene>
    <name evidence="4" type="ORF">BaOVIS_000200</name>
</gene>
<dbReference type="InterPro" id="IPR007527">
    <property type="entry name" value="Znf_SWIM"/>
</dbReference>
<dbReference type="OrthoDB" id="366121at2759"/>
<feature type="domain" description="SWIM-type" evidence="3">
    <location>
        <begin position="50"/>
        <end position="89"/>
    </location>
</feature>
<keyword evidence="5" id="KW-1185">Reference proteome</keyword>
<evidence type="ECO:0000313" key="5">
    <source>
        <dbReference type="Proteomes" id="UP001057455"/>
    </source>
</evidence>
<dbReference type="GO" id="GO:0008270">
    <property type="term" value="F:zinc ion binding"/>
    <property type="evidence" value="ECO:0007669"/>
    <property type="project" value="UniProtKB-KW"/>
</dbReference>
<keyword evidence="1" id="KW-0863">Zinc-finger</keyword>
<comment type="caution">
    <text evidence="4">The sequence shown here is derived from an EMBL/GenBank/DDBJ whole genome shotgun (WGS) entry which is preliminary data.</text>
</comment>
<proteinExistence type="predicted"/>
<dbReference type="PANTHER" id="PTHR32387:SF0">
    <property type="entry name" value="PROTEIN NO VEIN"/>
    <property type="match status" value="1"/>
</dbReference>
<name>A0A9W5WTB5_BABOV</name>
<feature type="compositionally biased region" description="Basic and acidic residues" evidence="2">
    <location>
        <begin position="1961"/>
        <end position="1974"/>
    </location>
</feature>
<evidence type="ECO:0000259" key="3">
    <source>
        <dbReference type="PROSITE" id="PS50966"/>
    </source>
</evidence>
<organism evidence="4 5">
    <name type="scientific">Babesia ovis</name>
    <dbReference type="NCBI Taxonomy" id="5869"/>
    <lineage>
        <taxon>Eukaryota</taxon>
        <taxon>Sar</taxon>
        <taxon>Alveolata</taxon>
        <taxon>Apicomplexa</taxon>
        <taxon>Aconoidasida</taxon>
        <taxon>Piroplasmida</taxon>
        <taxon>Babesiidae</taxon>
        <taxon>Babesia</taxon>
    </lineage>
</organism>
<evidence type="ECO:0000256" key="1">
    <source>
        <dbReference type="PROSITE-ProRule" id="PRU00325"/>
    </source>
</evidence>
<protein>
    <recommendedName>
        <fullName evidence="3">SWIM-type domain-containing protein</fullName>
    </recommendedName>
</protein>
<dbReference type="Proteomes" id="UP001057455">
    <property type="component" value="Unassembled WGS sequence"/>
</dbReference>
<dbReference type="Pfam" id="PF13020">
    <property type="entry name" value="NOV_C"/>
    <property type="match status" value="1"/>
</dbReference>
<sequence>MAPESVVPPRLSDEDPWIRHLKREPGYPKAVTIASMVGGVYRMEEDPDTYIVYSNSENCRQVDMLFFQCSCPSQRISCSHMLAAAMANGDKEYIAKVAIMNQIDKRLFNMMCRDTQQTYSVPRRIANKFFHLEPTTKTVNILLEMLIGIVYRLMQVEYGDTIKGVGESKRSFPEIAEDLGKLNYTDDMSLLLQLMGSSAQNQKNIHKLLERNRVDFSKYKVDYATCGTNDYYDSDDNYFHQSNYYREDELHFAISRLFQRLQYLIESIGSLLKPEDGSSLRDAVEMLMPVAHQIIKEEYKMDWLLPGDMKHIEDCLKYVLKSCNYCSSTGDGGDTVQISGKRDSWGTEEPKDLHMIDGYALGFDYIQEFRENVVSTCDKLETLRTKEKLEQLILDLPMMTDIYVATNWYGKYEHYYGTLRHMLKTCGSRLSDRMTLISLNNDSVIKVPSIKGFDTPWDVIKQMLNHIHIDDARSFTAHGLTLLAMVKQISKLPPLSQLRMAIDAMFHSKGTKEYGTRFVAECIVHIPDTLILPFFKAYFDKTVVVTASMFHLVVAHICEQVMKDRVTPTVKGRLYRVGIAFDLDIDSFWSSAEVTAEKNAKRYREAVIADEARKIEETNKLTDVGGKTTAVDMDIDERDMSKLNILVEEDGETTTLDTLVNEKVATVLVSVTAKCHSSAPATNDTIGTKPHVDHCHNCIHRPTECPYASYMEQLIDKPVNPDLLNYGKQVIDAIRRDHFGDAIVSQLDTLQIEGLRDGNISEFINTQKKRLERSIKRLSEDLYSNSIHLHLELIQNADDNQYDVNVPAISFVIDQEGIVIMNNERGFTEKDVRALCDIAASSKADDSQYIGHFGMGFKSVFLVTQTPYIFSNGYHFYFSSDPTMPNNTMYIQPHWFDLGRSANPIGYIKTRLSTQGSTLFQDYILDFSKRHGTVPNTLMYLPFNKRNLYRHYSGEFKKLQYHHLVFLRKLEEITFVICEGQGEVIRLERTVVSRHTMLKPGNITLGGMDNIQSQDSVEQLGFNSYLGQHICNTSLNLLECYEMKLIKSMGSIRTQDRKQTQSFIITKHLIDKQICANGDYPHQEIIYVGIPLDGTNTTYKVHNVLPIGDYGLKFLVSAKFTLSSSRNTIISDNSRNKDLLLETANAFVRTLVYLGSNYTKMKSGYYNAIKSIPGKYTGKDCFVDCCSRIRDLLQKVPWVVTSDTSNLTVPNRAVVVPPQPCLSTMGHRDIILSIFPGSLLREYCNLSYAICEDEHHNVYDAMLDIGVNDVLGAKFITQVFKQISIVVDLSVSLFDQPDVIQQFGNGIGTIINILERMAHPSDIDHMRSYMLVISNGKLKHIGQDMIFIRRSSDVDIGDIPNMISMCLFDNPFGIDGYEHRVAEVLKQLGCTEIRRENLYTDLIVPMAHKLQQMDLPNIILEQSRALLQLVAKYRDILENISVEDLDTLLSIYVVLEDGSITTLNDPLLRFCPSGYTKGAKEDVHYRDSIDSGLRAYYDKVRRFFSDIEFQIRYLSDKYLYGVVPDIDPTSGGVGYKLFVETLNALGVYTFITYRHKDILVGRYMGYELPLLPNVNHMAVERCLKDRATEISQLTTNVQYVRDWYSIDFGTIANAVLQLYYKDRVEPVKDKLGNLGSSTLAMSQGETRGHNAAIQMYRIMEYEFKMYPEYYFATADGGGNRHKLGYSLFYYQLRNIPWVPYLKYVINLDSGYDVNLCPAVPIAVEDDGWWLSGGGILNSSDVGGGSPEGSNCGGNTNLVRIDITNLTGDITHLAPRLHHMFMQQDVMVTSELLKPRERVNILALLAFLCKQLNTETVGQNSIQDLEINGCKPLGGVDVIEGISKCFCSDSFNTLLRYYPEGIIAILGQLYSQIYDQTQDGTINIATVVDAFKNEKLIVALNGGILQTFSGSDPGVAAILSRQYSGVASRLWELVGITDFTSVGYAPGDVDVMDTSKAIEIDNHRVQSDVSERPNEYVESDNDVSMETDINMESDVDAKPLGNDNPVTSGSYQEYSHIEPVGYHQSTGTHEEHDGDDDIPLGLSLKLESLSETKGDDRDQNGHLKSDTILIYHGQKAYYKRADKPLTNMMVLNDELSSLVSSVSINEYIDAVKYVPLTKMENGMNGYHNYNDMERNIAVGYYGEQYVYEVLNELLKEEVENHIVSIDWVNKNNESGHPYDLHLRNKRGEEVFIEVKSSCSNKKDNFEVSYKEWCFAQQKGARYEIFRLSGVGQKSVHLCRLVNPYSMWRSGYLGFCLRL</sequence>
<keyword evidence="1" id="KW-0862">Zinc</keyword>
<evidence type="ECO:0000256" key="2">
    <source>
        <dbReference type="SAM" id="MobiDB-lite"/>
    </source>
</evidence>
<dbReference type="PROSITE" id="PS50966">
    <property type="entry name" value="ZF_SWIM"/>
    <property type="match status" value="1"/>
</dbReference>
<reference evidence="4" key="1">
    <citation type="submission" date="2019-12" db="EMBL/GenBank/DDBJ databases">
        <title>Genome sequence of Babesia ovis.</title>
        <authorList>
            <person name="Yamagishi J."/>
            <person name="Sevinc F."/>
            <person name="Xuan X."/>
        </authorList>
    </citation>
    <scope>NUCLEOTIDE SEQUENCE</scope>
    <source>
        <strain evidence="4">Selcuk</strain>
    </source>
</reference>
<keyword evidence="1" id="KW-0479">Metal-binding</keyword>
<dbReference type="Gene3D" id="3.30.565.10">
    <property type="entry name" value="Histidine kinase-like ATPase, C-terminal domain"/>
    <property type="match status" value="1"/>
</dbReference>